<dbReference type="Pfam" id="PF19055">
    <property type="entry name" value="ABC2_membrane_7"/>
    <property type="match status" value="1"/>
</dbReference>
<dbReference type="GO" id="GO:0005789">
    <property type="term" value="C:endoplasmic reticulum membrane"/>
    <property type="evidence" value="ECO:0007669"/>
    <property type="project" value="UniProtKB-SubCell"/>
</dbReference>
<dbReference type="InterPro" id="IPR003593">
    <property type="entry name" value="AAA+_ATPase"/>
</dbReference>
<evidence type="ECO:0000256" key="14">
    <source>
        <dbReference type="SAM" id="SignalP"/>
    </source>
</evidence>
<feature type="chain" id="PRO_5025555858" description="ABC transporter domain-containing protein" evidence="14">
    <location>
        <begin position="23"/>
        <end position="1105"/>
    </location>
</feature>
<dbReference type="InterPro" id="IPR003439">
    <property type="entry name" value="ABC_transporter-like_ATP-bd"/>
</dbReference>
<accession>A0A6A6JSG0</accession>
<feature type="transmembrane region" description="Helical" evidence="13">
    <location>
        <begin position="850"/>
        <end position="872"/>
    </location>
</feature>
<dbReference type="GO" id="GO:0005524">
    <property type="term" value="F:ATP binding"/>
    <property type="evidence" value="ECO:0007669"/>
    <property type="project" value="UniProtKB-KW"/>
</dbReference>
<feature type="signal peptide" evidence="14">
    <location>
        <begin position="1"/>
        <end position="22"/>
    </location>
</feature>
<feature type="transmembrane region" description="Helical" evidence="13">
    <location>
        <begin position="993"/>
        <end position="1012"/>
    </location>
</feature>
<evidence type="ECO:0000256" key="6">
    <source>
        <dbReference type="ARBA" id="ARBA00022741"/>
    </source>
</evidence>
<evidence type="ECO:0000256" key="1">
    <source>
        <dbReference type="ARBA" id="ARBA00004477"/>
    </source>
</evidence>
<dbReference type="InterPro" id="IPR043926">
    <property type="entry name" value="ABCG_dom"/>
</dbReference>
<organism evidence="16 17">
    <name type="scientific">Westerdykella ornata</name>
    <dbReference type="NCBI Taxonomy" id="318751"/>
    <lineage>
        <taxon>Eukaryota</taxon>
        <taxon>Fungi</taxon>
        <taxon>Dikarya</taxon>
        <taxon>Ascomycota</taxon>
        <taxon>Pezizomycotina</taxon>
        <taxon>Dothideomycetes</taxon>
        <taxon>Pleosporomycetidae</taxon>
        <taxon>Pleosporales</taxon>
        <taxon>Sporormiaceae</taxon>
        <taxon>Westerdykella</taxon>
    </lineage>
</organism>
<feature type="transmembrane region" description="Helical" evidence="13">
    <location>
        <begin position="1082"/>
        <end position="1102"/>
    </location>
</feature>
<feature type="transmembrane region" description="Helical" evidence="13">
    <location>
        <begin position="318"/>
        <end position="340"/>
    </location>
</feature>
<feature type="transmembrane region" description="Helical" evidence="13">
    <location>
        <begin position="927"/>
        <end position="951"/>
    </location>
</feature>
<feature type="transmembrane region" description="Helical" evidence="13">
    <location>
        <begin position="963"/>
        <end position="986"/>
    </location>
</feature>
<evidence type="ECO:0000256" key="12">
    <source>
        <dbReference type="SAM" id="MobiDB-lite"/>
    </source>
</evidence>
<dbReference type="InterPro" id="IPR000742">
    <property type="entry name" value="EGF"/>
</dbReference>
<keyword evidence="5 14" id="KW-0732">Signal</keyword>
<dbReference type="RefSeq" id="XP_033657080.1">
    <property type="nucleotide sequence ID" value="XM_033793492.1"/>
</dbReference>
<dbReference type="OrthoDB" id="66620at2759"/>
<keyword evidence="4 13" id="KW-0812">Transmembrane</keyword>
<dbReference type="SUPFAM" id="SSF52540">
    <property type="entry name" value="P-loop containing nucleoside triphosphate hydrolases"/>
    <property type="match status" value="1"/>
</dbReference>
<dbReference type="InterPro" id="IPR017871">
    <property type="entry name" value="ABC_transporter-like_CS"/>
</dbReference>
<evidence type="ECO:0000256" key="3">
    <source>
        <dbReference type="ARBA" id="ARBA00022448"/>
    </source>
</evidence>
<dbReference type="PANTHER" id="PTHR48041">
    <property type="entry name" value="ABC TRANSPORTER G FAMILY MEMBER 28"/>
    <property type="match status" value="1"/>
</dbReference>
<evidence type="ECO:0000256" key="10">
    <source>
        <dbReference type="ARBA" id="ARBA00023136"/>
    </source>
</evidence>
<feature type="region of interest" description="Disordered" evidence="12">
    <location>
        <begin position="668"/>
        <end position="729"/>
    </location>
</feature>
<feature type="domain" description="ABC transporter" evidence="15">
    <location>
        <begin position="374"/>
        <end position="615"/>
    </location>
</feature>
<dbReference type="Proteomes" id="UP000800097">
    <property type="component" value="Unassembled WGS sequence"/>
</dbReference>
<evidence type="ECO:0000313" key="17">
    <source>
        <dbReference type="Proteomes" id="UP000800097"/>
    </source>
</evidence>
<feature type="transmembrane region" description="Helical" evidence="13">
    <location>
        <begin position="884"/>
        <end position="906"/>
    </location>
</feature>
<dbReference type="InterPro" id="IPR027417">
    <property type="entry name" value="P-loop_NTPase"/>
</dbReference>
<dbReference type="Pfam" id="PF00005">
    <property type="entry name" value="ABC_tran"/>
    <property type="match status" value="1"/>
</dbReference>
<dbReference type="SMART" id="SM00382">
    <property type="entry name" value="AAA"/>
    <property type="match status" value="1"/>
</dbReference>
<dbReference type="InterPro" id="IPR050352">
    <property type="entry name" value="ABCG_transporters"/>
</dbReference>
<gene>
    <name evidence="16" type="ORF">EI97DRAFT_179148</name>
</gene>
<evidence type="ECO:0000259" key="15">
    <source>
        <dbReference type="PROSITE" id="PS50893"/>
    </source>
</evidence>
<keyword evidence="8" id="KW-0067">ATP-binding</keyword>
<dbReference type="PROSITE" id="PS01186">
    <property type="entry name" value="EGF_2"/>
    <property type="match status" value="1"/>
</dbReference>
<dbReference type="Gene3D" id="2.10.25.10">
    <property type="entry name" value="Laminin"/>
    <property type="match status" value="1"/>
</dbReference>
<dbReference type="EMBL" id="ML986486">
    <property type="protein sequence ID" value="KAF2279541.1"/>
    <property type="molecule type" value="Genomic_DNA"/>
</dbReference>
<keyword evidence="6" id="KW-0547">Nucleotide-binding</keyword>
<dbReference type="PROSITE" id="PS00211">
    <property type="entry name" value="ABC_TRANSPORTER_1"/>
    <property type="match status" value="1"/>
</dbReference>
<keyword evidence="17" id="KW-1185">Reference proteome</keyword>
<evidence type="ECO:0000256" key="13">
    <source>
        <dbReference type="SAM" id="Phobius"/>
    </source>
</evidence>
<keyword evidence="9 13" id="KW-1133">Transmembrane helix</keyword>
<evidence type="ECO:0000256" key="4">
    <source>
        <dbReference type="ARBA" id="ARBA00022692"/>
    </source>
</evidence>
<dbReference type="Pfam" id="PF01061">
    <property type="entry name" value="ABC2_membrane"/>
    <property type="match status" value="1"/>
</dbReference>
<evidence type="ECO:0000256" key="11">
    <source>
        <dbReference type="ARBA" id="ARBA00023180"/>
    </source>
</evidence>
<sequence length="1105" mass="121617">MRRTSWTVSLLASVLLTAPSAAYRTYRNYSAIDVPENPFSIYDDRPDGCPPCFNCNLDDFKCHQFAECSKANGKCNCPPGFGGEDCSEPLCGALPDGRNRAPRGKEKYCQCSEGWEGINCNVCRTNQACNALMPEGEGGVCYQDGQLVNENFQMCDITNRKILDQLKEKKPQATFSCTKETGECNFQFWVDQRESFYCALDNCSASWKAESDRNTTEYVCEHIKCSCVPGRMLCGEAGSIDIGDFLKEEIKGPASFKSVAAEKAKDSGTIFSEPAMNDLISSVFGDESIFLNCISGECLYETEVPGYERPVKTINTPLIAGVIAGCALFVVAAVLVIYYLSRRAEQRRWGAIHLSDDEEEENAKLLADHKPAALSFENVFYALKGRQILSGISGAVHPGELLAIMGASGAGKTTFLDILARKNKSGIVGGDFYLNGEKVRDDEFRSVIGFVDQDDTLLPTLTVHETILDSALLRLPKEMSRASKEQRVEDVERQLGIYHIRHQTIGSEESGRGISGGEKRRVGIACELVTSPSILFLDEPTSGLDAYNAFNVVECLVHLVKNYNRTVIFTIHQPRSNIVALFDHLILLAKGRTVYSGPFESCQPYFDNIGYTCPPGFNIADYLVDLTMHASNVRQRPIDEDTSLFSREGLQTSSSSAIAVKSIPSIRSSTIEREAPGSPTASTSASFRPKSKRKASIRQQQERELFTRKKATGASDGMVSPKTDDESVPFDRQESLNAQWLKLSRQSGAPPPQILEDPDELPPPADGGTGTNLDTLVSAYAASDVAAALRDDIANSRTRAREASGDSSDEQSANGYVASGKLKGFRKVGVLGQFIILSKRTWRNLYRNPMLMLTHYAIAIVLAVFLGFLFYGLTDDIKGFQNRLGLFIFVLALFGFGTLTILTVFGPERLLFTRERAKGYYSPISYFAAKVIFDIVPLRLIPPIILGVIVYPMTGLVPAWPQFLKFILFLVLFNLAAAAIFLFIGIVFANGGVANLFGVLVMLFSLLFSGFLLNKDSIPPTAKWLQSLSIFHYAFEGLIVNEVKYLSLIDHKYGLDIEVPGSAILSSFGFDVLALWRDCVGLAVFGGCFVVLAYVAMHLLLVERR</sequence>
<evidence type="ECO:0000313" key="16">
    <source>
        <dbReference type="EMBL" id="KAF2279541.1"/>
    </source>
</evidence>
<comment type="similarity">
    <text evidence="2">Belongs to the ABC transporter superfamily. ABCG family. Eye pigment precursor importer (TC 3.A.1.204) subfamily.</text>
</comment>
<reference evidence="16" key="1">
    <citation type="journal article" date="2020" name="Stud. Mycol.">
        <title>101 Dothideomycetes genomes: a test case for predicting lifestyles and emergence of pathogens.</title>
        <authorList>
            <person name="Haridas S."/>
            <person name="Albert R."/>
            <person name="Binder M."/>
            <person name="Bloem J."/>
            <person name="Labutti K."/>
            <person name="Salamov A."/>
            <person name="Andreopoulos B."/>
            <person name="Baker S."/>
            <person name="Barry K."/>
            <person name="Bills G."/>
            <person name="Bluhm B."/>
            <person name="Cannon C."/>
            <person name="Castanera R."/>
            <person name="Culley D."/>
            <person name="Daum C."/>
            <person name="Ezra D."/>
            <person name="Gonzalez J."/>
            <person name="Henrissat B."/>
            <person name="Kuo A."/>
            <person name="Liang C."/>
            <person name="Lipzen A."/>
            <person name="Lutzoni F."/>
            <person name="Magnuson J."/>
            <person name="Mondo S."/>
            <person name="Nolan M."/>
            <person name="Ohm R."/>
            <person name="Pangilinan J."/>
            <person name="Park H.-J."/>
            <person name="Ramirez L."/>
            <person name="Alfaro M."/>
            <person name="Sun H."/>
            <person name="Tritt A."/>
            <person name="Yoshinaga Y."/>
            <person name="Zwiers L.-H."/>
            <person name="Turgeon B."/>
            <person name="Goodwin S."/>
            <person name="Spatafora J."/>
            <person name="Crous P."/>
            <person name="Grigoriev I."/>
        </authorList>
    </citation>
    <scope>NUCLEOTIDE SEQUENCE</scope>
    <source>
        <strain evidence="16">CBS 379.55</strain>
    </source>
</reference>
<dbReference type="Gene3D" id="3.40.50.300">
    <property type="entry name" value="P-loop containing nucleotide triphosphate hydrolases"/>
    <property type="match status" value="1"/>
</dbReference>
<keyword evidence="7" id="KW-0256">Endoplasmic reticulum</keyword>
<evidence type="ECO:0000256" key="7">
    <source>
        <dbReference type="ARBA" id="ARBA00022824"/>
    </source>
</evidence>
<keyword evidence="3" id="KW-0813">Transport</keyword>
<evidence type="ECO:0000256" key="5">
    <source>
        <dbReference type="ARBA" id="ARBA00022729"/>
    </source>
</evidence>
<keyword evidence="11" id="KW-0325">Glycoprotein</keyword>
<proteinExistence type="inferred from homology"/>
<feature type="compositionally biased region" description="Low complexity" evidence="12">
    <location>
        <begin position="676"/>
        <end position="686"/>
    </location>
</feature>
<dbReference type="FunFam" id="3.40.50.300:FF:000702">
    <property type="entry name" value="ABC transporter (Adp1)"/>
    <property type="match status" value="1"/>
</dbReference>
<name>A0A6A6JSG0_WESOR</name>
<dbReference type="PANTHER" id="PTHR48041:SF2">
    <property type="entry name" value="ATP-DEPENDENT PERMEASE-RELATED"/>
    <property type="match status" value="1"/>
</dbReference>
<protein>
    <recommendedName>
        <fullName evidence="15">ABC transporter domain-containing protein</fullName>
    </recommendedName>
</protein>
<dbReference type="PROSITE" id="PS00022">
    <property type="entry name" value="EGF_1"/>
    <property type="match status" value="1"/>
</dbReference>
<dbReference type="GO" id="GO:0140359">
    <property type="term" value="F:ABC-type transporter activity"/>
    <property type="evidence" value="ECO:0007669"/>
    <property type="project" value="InterPro"/>
</dbReference>
<dbReference type="AlphaFoldDB" id="A0A6A6JSG0"/>
<dbReference type="GeneID" id="54546667"/>
<evidence type="ECO:0000256" key="9">
    <source>
        <dbReference type="ARBA" id="ARBA00022989"/>
    </source>
</evidence>
<dbReference type="PROSITE" id="PS50893">
    <property type="entry name" value="ABC_TRANSPORTER_2"/>
    <property type="match status" value="1"/>
</dbReference>
<evidence type="ECO:0000256" key="8">
    <source>
        <dbReference type="ARBA" id="ARBA00022840"/>
    </source>
</evidence>
<comment type="subcellular location">
    <subcellularLocation>
        <location evidence="1">Endoplasmic reticulum membrane</location>
        <topology evidence="1">Multi-pass membrane protein</topology>
    </subcellularLocation>
</comment>
<evidence type="ECO:0000256" key="2">
    <source>
        <dbReference type="ARBA" id="ARBA00005814"/>
    </source>
</evidence>
<keyword evidence="10 13" id="KW-0472">Membrane</keyword>
<dbReference type="CDD" id="cd03213">
    <property type="entry name" value="ABCG_EPDR"/>
    <property type="match status" value="1"/>
</dbReference>
<dbReference type="GO" id="GO:0016887">
    <property type="term" value="F:ATP hydrolysis activity"/>
    <property type="evidence" value="ECO:0007669"/>
    <property type="project" value="InterPro"/>
</dbReference>
<feature type="region of interest" description="Disordered" evidence="12">
    <location>
        <begin position="746"/>
        <end position="773"/>
    </location>
</feature>
<dbReference type="InterPro" id="IPR013525">
    <property type="entry name" value="ABC2_TM"/>
</dbReference>